<evidence type="ECO:0000256" key="3">
    <source>
        <dbReference type="ARBA" id="ARBA00022801"/>
    </source>
</evidence>
<proteinExistence type="inferred from homology"/>
<accession>A0A4C1T4P8</accession>
<dbReference type="Pfam" id="PF00135">
    <property type="entry name" value="COesterase"/>
    <property type="match status" value="1"/>
</dbReference>
<dbReference type="OrthoDB" id="3200163at2759"/>
<dbReference type="GO" id="GO:0052689">
    <property type="term" value="F:carboxylic ester hydrolase activity"/>
    <property type="evidence" value="ECO:0007669"/>
    <property type="project" value="UniProtKB-KW"/>
</dbReference>
<evidence type="ECO:0000256" key="1">
    <source>
        <dbReference type="ARBA" id="ARBA00005964"/>
    </source>
</evidence>
<dbReference type="PANTHER" id="PTHR43142:SF1">
    <property type="entry name" value="CARBOXYLIC ESTER HYDROLASE"/>
    <property type="match status" value="1"/>
</dbReference>
<dbReference type="Proteomes" id="UP000299102">
    <property type="component" value="Unassembled WGS sequence"/>
</dbReference>
<dbReference type="PROSITE" id="PS00941">
    <property type="entry name" value="CARBOXYLESTERASE_B_2"/>
    <property type="match status" value="1"/>
</dbReference>
<keyword evidence="4" id="KW-0325">Glycoprotein</keyword>
<comment type="similarity">
    <text evidence="1">Belongs to the type-B carboxylesterase/lipase family.</text>
</comment>
<dbReference type="Gene3D" id="3.40.50.1820">
    <property type="entry name" value="alpha/beta hydrolase"/>
    <property type="match status" value="1"/>
</dbReference>
<reference evidence="6 7" key="1">
    <citation type="journal article" date="2019" name="Commun. Biol.">
        <title>The bagworm genome reveals a unique fibroin gene that provides high tensile strength.</title>
        <authorList>
            <person name="Kono N."/>
            <person name="Nakamura H."/>
            <person name="Ohtoshi R."/>
            <person name="Tomita M."/>
            <person name="Numata K."/>
            <person name="Arakawa K."/>
        </authorList>
    </citation>
    <scope>NUCLEOTIDE SEQUENCE [LARGE SCALE GENOMIC DNA]</scope>
</reference>
<gene>
    <name evidence="6" type="ORF">EVAR_77138_1</name>
</gene>
<evidence type="ECO:0000256" key="4">
    <source>
        <dbReference type="ARBA" id="ARBA00023180"/>
    </source>
</evidence>
<protein>
    <submittedName>
        <fullName evidence="6">Esterase FE4</fullName>
    </submittedName>
</protein>
<name>A0A4C1T4P8_EUMVA</name>
<keyword evidence="2" id="KW-0719">Serine esterase</keyword>
<sequence length="578" mass="65813">MSCDCSQNIEIKLNQGELSGLIEETFLKKQSYYAFRGIPYALPPLQELRFVSPRPHNGWDGVYEAHETKPTCVQFNSRMRNNEPFGLSGKEDCLYLSVFTPNLTGSRAIIVFDFHDYFRTGFNGTKTYSPDFFIEEDVISVYISHRLSIFGYLSTQDDVIPGNAGVKDFILGLRWIQENIDKFGGDPKRVTVMGSNGAADMVNLLLYSEKAKGLFSGVTIQSGSIMEAKYFPKNPREIAFRVGEVLNITADDSATLLEELKNVEVEKLISMEHLVIDDEEIKSQQVSVLPFSPTLEHDHEDAVIKLLPESAHIVNDVPTIIGYNSREGIDFCSHYLLDPKLYEAVMYDLLVHFPIRTNYRFNITSPIYEKAVEEVKQYYFTNGEISLNNLLEYTVFIADVIRVYAAYYAVGRLASEAKSPVYYYVFDFGGSFNENMEGISKYSRYSLGNRGATAADELCYTLLCSRIHRNYKEINDLPSEQREMKVLKRMVRLWTNFAKTGDPTPRRVKDHILGELIWRPANGDGGDGLPYLHVSRKLEMKLGPFAERMKFWDEFLARYSLRAVDGLVGGADAHRDEL</sequence>
<evidence type="ECO:0000313" key="6">
    <source>
        <dbReference type="EMBL" id="GBP08437.1"/>
    </source>
</evidence>
<dbReference type="SUPFAM" id="SSF53474">
    <property type="entry name" value="alpha/beta-Hydrolases"/>
    <property type="match status" value="1"/>
</dbReference>
<dbReference type="PANTHER" id="PTHR43142">
    <property type="entry name" value="CARBOXYLIC ESTER HYDROLASE"/>
    <property type="match status" value="1"/>
</dbReference>
<evidence type="ECO:0000313" key="7">
    <source>
        <dbReference type="Proteomes" id="UP000299102"/>
    </source>
</evidence>
<comment type="caution">
    <text evidence="6">The sequence shown here is derived from an EMBL/GenBank/DDBJ whole genome shotgun (WGS) entry which is preliminary data.</text>
</comment>
<dbReference type="AlphaFoldDB" id="A0A4C1T4P8"/>
<dbReference type="InterPro" id="IPR029058">
    <property type="entry name" value="AB_hydrolase_fold"/>
</dbReference>
<evidence type="ECO:0000256" key="2">
    <source>
        <dbReference type="ARBA" id="ARBA00022487"/>
    </source>
</evidence>
<feature type="domain" description="Carboxylesterase type B" evidence="5">
    <location>
        <begin position="10"/>
        <end position="552"/>
    </location>
</feature>
<evidence type="ECO:0000259" key="5">
    <source>
        <dbReference type="Pfam" id="PF00135"/>
    </source>
</evidence>
<dbReference type="InterPro" id="IPR002018">
    <property type="entry name" value="CarbesteraseB"/>
</dbReference>
<keyword evidence="3" id="KW-0378">Hydrolase</keyword>
<organism evidence="6 7">
    <name type="scientific">Eumeta variegata</name>
    <name type="common">Bagworm moth</name>
    <name type="synonym">Eumeta japonica</name>
    <dbReference type="NCBI Taxonomy" id="151549"/>
    <lineage>
        <taxon>Eukaryota</taxon>
        <taxon>Metazoa</taxon>
        <taxon>Ecdysozoa</taxon>
        <taxon>Arthropoda</taxon>
        <taxon>Hexapoda</taxon>
        <taxon>Insecta</taxon>
        <taxon>Pterygota</taxon>
        <taxon>Neoptera</taxon>
        <taxon>Endopterygota</taxon>
        <taxon>Lepidoptera</taxon>
        <taxon>Glossata</taxon>
        <taxon>Ditrysia</taxon>
        <taxon>Tineoidea</taxon>
        <taxon>Psychidae</taxon>
        <taxon>Oiketicinae</taxon>
        <taxon>Eumeta</taxon>
    </lineage>
</organism>
<dbReference type="EMBL" id="BGZK01000031">
    <property type="protein sequence ID" value="GBP08437.1"/>
    <property type="molecule type" value="Genomic_DNA"/>
</dbReference>
<keyword evidence="7" id="KW-1185">Reference proteome</keyword>
<dbReference type="InterPro" id="IPR019819">
    <property type="entry name" value="Carboxylesterase_B_CS"/>
</dbReference>
<dbReference type="STRING" id="151549.A0A4C1T4P8"/>